<protein>
    <recommendedName>
        <fullName evidence="3">NYN domain-containing protein</fullName>
    </recommendedName>
</protein>
<name>A0A812NG14_9DINO</name>
<dbReference type="Proteomes" id="UP000604046">
    <property type="component" value="Unassembled WGS sequence"/>
</dbReference>
<proteinExistence type="predicted"/>
<dbReference type="EMBL" id="CAJNDS010002071">
    <property type="protein sequence ID" value="CAE7305086.1"/>
    <property type="molecule type" value="Genomic_DNA"/>
</dbReference>
<dbReference type="OrthoDB" id="446372at2759"/>
<gene>
    <name evidence="1" type="ORF">SNAT2548_LOCUS16039</name>
</gene>
<keyword evidence="2" id="KW-1185">Reference proteome</keyword>
<dbReference type="AlphaFoldDB" id="A0A812NG14"/>
<reference evidence="1" key="1">
    <citation type="submission" date="2021-02" db="EMBL/GenBank/DDBJ databases">
        <authorList>
            <person name="Dougan E. K."/>
            <person name="Rhodes N."/>
            <person name="Thang M."/>
            <person name="Chan C."/>
        </authorList>
    </citation>
    <scope>NUCLEOTIDE SEQUENCE</scope>
</reference>
<accession>A0A812NG14</accession>
<evidence type="ECO:0008006" key="3">
    <source>
        <dbReference type="Google" id="ProtNLM"/>
    </source>
</evidence>
<evidence type="ECO:0000313" key="1">
    <source>
        <dbReference type="EMBL" id="CAE7305086.1"/>
    </source>
</evidence>
<sequence length="371" mass="40476">MLKCWPDLFTSSAAAVCRSWPAIVGFGATEVIGDIVFTKDHSRDGAVRQRGFVWLASALVIRQPRRKRGAVPAHAVASPNVELLVDADTHSLEQIRNGIAIMTEKYGAVRTSIFAAPGREENRRCRELFNHPGINFRPVSRRGTQSGGEANDGRIVAEMQRLAASRSAGCVALLTSDTDFANAVEDLVAYVSSFLEDLDYSDGSGYLLPAIANFWFSNSLGPLTVFPRQCAILALYDRVNNPATKQAWQRLSAELAFFLPKSATRKLTKTQKEKYGSGMAREIFLGGGPFVHRDSEALVAQALRRLGYLDSDMNGDFSEALMVFVNSSHNKCPVSDEPTVCLYCLGHTCIARKFSKALRGPTAQATDSSGC</sequence>
<comment type="caution">
    <text evidence="1">The sequence shown here is derived from an EMBL/GenBank/DDBJ whole genome shotgun (WGS) entry which is preliminary data.</text>
</comment>
<evidence type="ECO:0000313" key="2">
    <source>
        <dbReference type="Proteomes" id="UP000604046"/>
    </source>
</evidence>
<organism evidence="1 2">
    <name type="scientific">Symbiodinium natans</name>
    <dbReference type="NCBI Taxonomy" id="878477"/>
    <lineage>
        <taxon>Eukaryota</taxon>
        <taxon>Sar</taxon>
        <taxon>Alveolata</taxon>
        <taxon>Dinophyceae</taxon>
        <taxon>Suessiales</taxon>
        <taxon>Symbiodiniaceae</taxon>
        <taxon>Symbiodinium</taxon>
    </lineage>
</organism>
<dbReference type="Gene3D" id="3.40.50.1010">
    <property type="entry name" value="5'-nuclease"/>
    <property type="match status" value="1"/>
</dbReference>